<evidence type="ECO:0000313" key="3">
    <source>
        <dbReference type="Proteomes" id="UP000663881"/>
    </source>
</evidence>
<comment type="caution">
    <text evidence="2">The sequence shown here is derived from an EMBL/GenBank/DDBJ whole genome shotgun (WGS) entry which is preliminary data.</text>
</comment>
<feature type="non-terminal residue" evidence="2">
    <location>
        <position position="1"/>
    </location>
</feature>
<accession>A0A819Z3J2</accession>
<evidence type="ECO:0000256" key="1">
    <source>
        <dbReference type="SAM" id="Phobius"/>
    </source>
</evidence>
<reference evidence="2" key="1">
    <citation type="submission" date="2021-02" db="EMBL/GenBank/DDBJ databases">
        <authorList>
            <person name="Nowell W R."/>
        </authorList>
    </citation>
    <scope>NUCLEOTIDE SEQUENCE</scope>
</reference>
<evidence type="ECO:0000313" key="2">
    <source>
        <dbReference type="EMBL" id="CAF4166158.1"/>
    </source>
</evidence>
<dbReference type="Proteomes" id="UP000663881">
    <property type="component" value="Unassembled WGS sequence"/>
</dbReference>
<keyword evidence="1" id="KW-0812">Transmembrane</keyword>
<feature type="transmembrane region" description="Helical" evidence="1">
    <location>
        <begin position="12"/>
        <end position="35"/>
    </location>
</feature>
<proteinExistence type="predicted"/>
<organism evidence="2 3">
    <name type="scientific">Adineta steineri</name>
    <dbReference type="NCBI Taxonomy" id="433720"/>
    <lineage>
        <taxon>Eukaryota</taxon>
        <taxon>Metazoa</taxon>
        <taxon>Spiralia</taxon>
        <taxon>Gnathifera</taxon>
        <taxon>Rotifera</taxon>
        <taxon>Eurotatoria</taxon>
        <taxon>Bdelloidea</taxon>
        <taxon>Adinetida</taxon>
        <taxon>Adinetidae</taxon>
        <taxon>Adineta</taxon>
    </lineage>
</organism>
<dbReference type="EMBL" id="CAJOAY010007426">
    <property type="protein sequence ID" value="CAF4166158.1"/>
    <property type="molecule type" value="Genomic_DNA"/>
</dbReference>
<keyword evidence="1" id="KW-1133">Transmembrane helix</keyword>
<sequence>KVKQALSRSFAGVAIAAQVLTCSFVIIMDVLKYVFKIDPVKAERLKQAQEKKAVKAKAKARGPNVAVRFQYVA</sequence>
<name>A0A819Z3J2_9BILA</name>
<keyword evidence="1" id="KW-0472">Membrane</keyword>
<dbReference type="AlphaFoldDB" id="A0A819Z3J2"/>
<protein>
    <submittedName>
        <fullName evidence="2">Uncharacterized protein</fullName>
    </submittedName>
</protein>
<gene>
    <name evidence="2" type="ORF">OKA104_LOCUS39063</name>
</gene>